<gene>
    <name evidence="2" type="ORF">Pan189_42630</name>
</gene>
<keyword evidence="3" id="KW-1185">Reference proteome</keyword>
<reference evidence="2 3" key="1">
    <citation type="submission" date="2019-02" db="EMBL/GenBank/DDBJ databases">
        <title>Deep-cultivation of Planctomycetes and their phenomic and genomic characterization uncovers novel biology.</title>
        <authorList>
            <person name="Wiegand S."/>
            <person name="Jogler M."/>
            <person name="Boedeker C."/>
            <person name="Pinto D."/>
            <person name="Vollmers J."/>
            <person name="Rivas-Marin E."/>
            <person name="Kohn T."/>
            <person name="Peeters S.H."/>
            <person name="Heuer A."/>
            <person name="Rast P."/>
            <person name="Oberbeckmann S."/>
            <person name="Bunk B."/>
            <person name="Jeske O."/>
            <person name="Meyerdierks A."/>
            <person name="Storesund J.E."/>
            <person name="Kallscheuer N."/>
            <person name="Luecker S."/>
            <person name="Lage O.M."/>
            <person name="Pohl T."/>
            <person name="Merkel B.J."/>
            <person name="Hornburger P."/>
            <person name="Mueller R.-W."/>
            <person name="Bruemmer F."/>
            <person name="Labrenz M."/>
            <person name="Spormann A.M."/>
            <person name="Op den Camp H."/>
            <person name="Overmann J."/>
            <person name="Amann R."/>
            <person name="Jetten M.S.M."/>
            <person name="Mascher T."/>
            <person name="Medema M.H."/>
            <person name="Devos D.P."/>
            <person name="Kaster A.-K."/>
            <person name="Ovreas L."/>
            <person name="Rohde M."/>
            <person name="Galperin M.Y."/>
            <person name="Jogler C."/>
        </authorList>
    </citation>
    <scope>NUCLEOTIDE SEQUENCE [LARGE SCALE GENOMIC DNA]</scope>
    <source>
        <strain evidence="2 3">Pan189</strain>
    </source>
</reference>
<feature type="signal peptide" evidence="1">
    <location>
        <begin position="1"/>
        <end position="20"/>
    </location>
</feature>
<organism evidence="2 3">
    <name type="scientific">Stratiformator vulcanicus</name>
    <dbReference type="NCBI Taxonomy" id="2527980"/>
    <lineage>
        <taxon>Bacteria</taxon>
        <taxon>Pseudomonadati</taxon>
        <taxon>Planctomycetota</taxon>
        <taxon>Planctomycetia</taxon>
        <taxon>Planctomycetales</taxon>
        <taxon>Planctomycetaceae</taxon>
        <taxon>Stratiformator</taxon>
    </lineage>
</organism>
<dbReference type="EMBL" id="CP036268">
    <property type="protein sequence ID" value="QDT39851.1"/>
    <property type="molecule type" value="Genomic_DNA"/>
</dbReference>
<accession>A0A517R7Q3</accession>
<dbReference type="GO" id="GO:0016788">
    <property type="term" value="F:hydrolase activity, acting on ester bonds"/>
    <property type="evidence" value="ECO:0007669"/>
    <property type="project" value="UniProtKB-ARBA"/>
</dbReference>
<evidence type="ECO:0000313" key="3">
    <source>
        <dbReference type="Proteomes" id="UP000317318"/>
    </source>
</evidence>
<proteinExistence type="predicted"/>
<evidence type="ECO:0000256" key="1">
    <source>
        <dbReference type="SAM" id="SignalP"/>
    </source>
</evidence>
<feature type="chain" id="PRO_5022152691" description="SGNH hydrolase-type esterase domain-containing protein" evidence="1">
    <location>
        <begin position="21"/>
        <end position="368"/>
    </location>
</feature>
<dbReference type="Proteomes" id="UP000317318">
    <property type="component" value="Chromosome"/>
</dbReference>
<dbReference type="Gene3D" id="3.40.50.1110">
    <property type="entry name" value="SGNH hydrolase"/>
    <property type="match status" value="1"/>
</dbReference>
<name>A0A517R7Q3_9PLAN</name>
<protein>
    <recommendedName>
        <fullName evidence="4">SGNH hydrolase-type esterase domain-containing protein</fullName>
    </recommendedName>
</protein>
<dbReference type="KEGG" id="svp:Pan189_42630"/>
<keyword evidence="1" id="KW-0732">Signal</keyword>
<evidence type="ECO:0008006" key="4">
    <source>
        <dbReference type="Google" id="ProtNLM"/>
    </source>
</evidence>
<dbReference type="InterPro" id="IPR036514">
    <property type="entry name" value="SGNH_hydro_sf"/>
</dbReference>
<evidence type="ECO:0000313" key="2">
    <source>
        <dbReference type="EMBL" id="QDT39851.1"/>
    </source>
</evidence>
<sequence length="368" mass="41784" precursor="true">MRCSIVLAACLCLVTSSIPAADGPPGKDIRVYHIGNSLTRNIPVERLAQLFEAAGGKYDYGIQLGGGHQLQKHLSKRNHSNKPGEGKYNLKKPYGEYDQAFKNFKFDAVVLQPYRERLDEEPKVLSRWPWYTAGALQSASEFIDYARGETVPGDEGWHRQHPNTKNVATDRFYIYATFPSAKDILEAGTYRKVWDSQKYEEGLHCRAYFETLVDRLNERHPELPVPVRIVPLGDVFCELDERIREGRLPGIEPFYARNQAYFRKARRNNNRKSPFDPEEFQHEAGVLNFYADGVHLNDQPHNGADSGAIGSYVAALTFYATLTGESPVGLTTEPYEMFDPQQDAELIKALQETVWDVVRKHRLTGVSE</sequence>
<dbReference type="AlphaFoldDB" id="A0A517R7Q3"/>